<dbReference type="GO" id="GO:0006508">
    <property type="term" value="P:proteolysis"/>
    <property type="evidence" value="ECO:0007669"/>
    <property type="project" value="UniProtKB-KW"/>
</dbReference>
<dbReference type="EMBL" id="VTPC01090558">
    <property type="protein sequence ID" value="KAF2883119.1"/>
    <property type="molecule type" value="Genomic_DNA"/>
</dbReference>
<dbReference type="PRINTS" id="PR00722">
    <property type="entry name" value="CHYMOTRYPSIN"/>
</dbReference>
<name>A0A8K0C9H4_IGNLU</name>
<keyword evidence="8 15" id="KW-0175">Coiled coil</keyword>
<dbReference type="GO" id="GO:0048870">
    <property type="term" value="P:cell motility"/>
    <property type="evidence" value="ECO:0007669"/>
    <property type="project" value="InterPro"/>
</dbReference>
<keyword evidence="11" id="KW-0206">Cytoskeleton</keyword>
<feature type="compositionally biased region" description="Basic and acidic residues" evidence="16">
    <location>
        <begin position="454"/>
        <end position="486"/>
    </location>
</feature>
<dbReference type="AlphaFoldDB" id="A0A8K0C9H4"/>
<feature type="domain" description="Peptidase S1" evidence="18">
    <location>
        <begin position="41"/>
        <end position="309"/>
    </location>
</feature>
<evidence type="ECO:0000256" key="17">
    <source>
        <dbReference type="SAM" id="SignalP"/>
    </source>
</evidence>
<comment type="similarity">
    <text evidence="3">Belongs to the DRC4 family.</text>
</comment>
<evidence type="ECO:0000256" key="14">
    <source>
        <dbReference type="RuleBase" id="RU363034"/>
    </source>
</evidence>
<dbReference type="PANTHER" id="PTHR31543">
    <property type="entry name" value="DYNEIN REGULATORY COMPLEX SUBUNIT 4"/>
    <property type="match status" value="1"/>
</dbReference>
<evidence type="ECO:0000256" key="13">
    <source>
        <dbReference type="ARBA" id="ARBA00031568"/>
    </source>
</evidence>
<accession>A0A8K0C9H4</accession>
<dbReference type="InterPro" id="IPR018114">
    <property type="entry name" value="TRYPSIN_HIS"/>
</dbReference>
<keyword evidence="20" id="KW-1185">Reference proteome</keyword>
<keyword evidence="9" id="KW-0969">Cilium</keyword>
<dbReference type="PROSITE" id="PS00135">
    <property type="entry name" value="TRYPSIN_SER"/>
    <property type="match status" value="1"/>
</dbReference>
<proteinExistence type="inferred from homology"/>
<dbReference type="InterPro" id="IPR001314">
    <property type="entry name" value="Peptidase_S1A"/>
</dbReference>
<dbReference type="Pfam" id="PF13851">
    <property type="entry name" value="GAS"/>
    <property type="match status" value="1"/>
</dbReference>
<evidence type="ECO:0000256" key="11">
    <source>
        <dbReference type="ARBA" id="ARBA00023212"/>
    </source>
</evidence>
<sequence length="803" mass="93745">MKIFLTFLIFRYLYCTLSLINKDDEPEAYRKYAEELNNARIVGGKDCRTKEFPFMASIQFPKHQLTHRCGGTLINSFHVLTAAHCFSHLLSLKEYYVVVGISDMDYIDMVLPNIYAWKEAKRQSDFYGQKSGINSILIYYNYQPLTHVNDIALLHLKNPIVPTAGVGFVNLPPYKYTNHPSTMFKGCTVLGWGIQIPMISVEKPGFNFSSIVFNFSAMLQRVRLPIITNEMCNYFIKQFAHVKVISSQVCTLYAPGGKDACYGDSGGPLICGEIQLGITSTGWGCALPYRPAVYTRTDFFLDWIRENSIVESRSIQTVSSNTVLPYIAKFFKMPPKAAKKQAVIIDGVDTTPMTREQLEVFALRIKEENDREREERNFFQLERDKIRTFWEITRTELEEARAKLRNKDRQIEEEREKSNDELKFYKQKVKHLQYEHQNDLTECTAEAMVSLKKAQDDHTEQERELLRDKRNLKRQAREQETSHQEQVKSTALQYSEEIYKARQEFQDSAKETELKYEKKFSQLKQELETKHKMEMSEVEERKNTQIAELTRNHERWFNDMKNYYNDITLNNLALISSLKDQMEVLRKQNERMAKQVVDLTAENRKLIEPLKQAQADVTEFKRQLVNYEKDKQSLANTKIRLNETKKELDDLRWTNEALELRFEQLQAERDELQKKFVKAVLEVQQKTSLKNELLYRRIQTLKDAVELREVEIGEMKSATDPSHKKINKKLEEILHNKNTMIKDLQYELARICKAHDDMLETYEEKLGQFGIPKHELGFTPLRVVPQGQGGLARGPAGLVTKNR</sequence>
<dbReference type="InterPro" id="IPR039308">
    <property type="entry name" value="GAS8"/>
</dbReference>
<feature type="coiled-coil region" evidence="15">
    <location>
        <begin position="575"/>
        <end position="682"/>
    </location>
</feature>
<evidence type="ECO:0000256" key="16">
    <source>
        <dbReference type="SAM" id="MobiDB-lite"/>
    </source>
</evidence>
<dbReference type="OrthoDB" id="275583at2759"/>
<evidence type="ECO:0000256" key="1">
    <source>
        <dbReference type="ARBA" id="ARBA00004230"/>
    </source>
</evidence>
<dbReference type="CDD" id="cd00190">
    <property type="entry name" value="Tryp_SPc"/>
    <property type="match status" value="1"/>
</dbReference>
<evidence type="ECO:0000313" key="19">
    <source>
        <dbReference type="EMBL" id="KAF2883119.1"/>
    </source>
</evidence>
<reference evidence="19" key="1">
    <citation type="submission" date="2019-08" db="EMBL/GenBank/DDBJ databases">
        <title>The genome of the North American firefly Photinus pyralis.</title>
        <authorList>
            <consortium name="Photinus pyralis genome working group"/>
            <person name="Fallon T.R."/>
            <person name="Sander Lower S.E."/>
            <person name="Weng J.-K."/>
        </authorList>
    </citation>
    <scope>NUCLEOTIDE SEQUENCE</scope>
    <source>
        <strain evidence="19">TRF0915ILg1</strain>
        <tissue evidence="19">Whole body</tissue>
    </source>
</reference>
<feature type="signal peptide" evidence="17">
    <location>
        <begin position="1"/>
        <end position="18"/>
    </location>
</feature>
<dbReference type="InterPro" id="IPR033116">
    <property type="entry name" value="TRYPSIN_SER"/>
</dbReference>
<dbReference type="InterPro" id="IPR001254">
    <property type="entry name" value="Trypsin_dom"/>
</dbReference>
<evidence type="ECO:0000313" key="20">
    <source>
        <dbReference type="Proteomes" id="UP000801492"/>
    </source>
</evidence>
<organism evidence="19 20">
    <name type="scientific">Ignelater luminosus</name>
    <name type="common">Cucubano</name>
    <name type="synonym">Pyrophorus luminosus</name>
    <dbReference type="NCBI Taxonomy" id="2038154"/>
    <lineage>
        <taxon>Eukaryota</taxon>
        <taxon>Metazoa</taxon>
        <taxon>Ecdysozoa</taxon>
        <taxon>Arthropoda</taxon>
        <taxon>Hexapoda</taxon>
        <taxon>Insecta</taxon>
        <taxon>Pterygota</taxon>
        <taxon>Neoptera</taxon>
        <taxon>Endopterygota</taxon>
        <taxon>Coleoptera</taxon>
        <taxon>Polyphaga</taxon>
        <taxon>Elateriformia</taxon>
        <taxon>Elateroidea</taxon>
        <taxon>Elateridae</taxon>
        <taxon>Agrypninae</taxon>
        <taxon>Pyrophorini</taxon>
        <taxon>Ignelater</taxon>
    </lineage>
</organism>
<keyword evidence="12" id="KW-0966">Cell projection</keyword>
<protein>
    <recommendedName>
        <fullName evidence="4">Dynein regulatory complex subunit 4</fullName>
    </recommendedName>
    <alternativeName>
        <fullName evidence="13">Growth arrest-specific protein 8</fullName>
    </alternativeName>
</protein>
<dbReference type="InterPro" id="IPR009003">
    <property type="entry name" value="Peptidase_S1_PA"/>
</dbReference>
<dbReference type="SMART" id="SM00020">
    <property type="entry name" value="Tryp_SPc"/>
    <property type="match status" value="1"/>
</dbReference>
<evidence type="ECO:0000256" key="12">
    <source>
        <dbReference type="ARBA" id="ARBA00023273"/>
    </source>
</evidence>
<keyword evidence="14" id="KW-0720">Serine protease</keyword>
<gene>
    <name evidence="19" type="ORF">ILUMI_23060</name>
</gene>
<keyword evidence="14" id="KW-0378">Hydrolase</keyword>
<evidence type="ECO:0000256" key="4">
    <source>
        <dbReference type="ARBA" id="ARBA00021301"/>
    </source>
</evidence>
<keyword evidence="14" id="KW-0645">Protease</keyword>
<evidence type="ECO:0000256" key="3">
    <source>
        <dbReference type="ARBA" id="ARBA00009859"/>
    </source>
</evidence>
<dbReference type="Proteomes" id="UP000801492">
    <property type="component" value="Unassembled WGS sequence"/>
</dbReference>
<dbReference type="InterPro" id="IPR025593">
    <property type="entry name" value="GAS8_dom"/>
</dbReference>
<dbReference type="GO" id="GO:0005794">
    <property type="term" value="C:Golgi apparatus"/>
    <property type="evidence" value="ECO:0007669"/>
    <property type="project" value="TreeGrafter"/>
</dbReference>
<keyword evidence="7" id="KW-0282">Flagellum</keyword>
<dbReference type="Pfam" id="PF00089">
    <property type="entry name" value="Trypsin"/>
    <property type="match status" value="1"/>
</dbReference>
<evidence type="ECO:0000256" key="2">
    <source>
        <dbReference type="ARBA" id="ARBA00004245"/>
    </source>
</evidence>
<dbReference type="SUPFAM" id="SSF50494">
    <property type="entry name" value="Trypsin-like serine proteases"/>
    <property type="match status" value="1"/>
</dbReference>
<dbReference type="Gene3D" id="2.40.10.10">
    <property type="entry name" value="Trypsin-like serine proteases"/>
    <property type="match status" value="1"/>
</dbReference>
<evidence type="ECO:0000256" key="9">
    <source>
        <dbReference type="ARBA" id="ARBA00023069"/>
    </source>
</evidence>
<dbReference type="GO" id="GO:0031267">
    <property type="term" value="F:small GTPase binding"/>
    <property type="evidence" value="ECO:0007669"/>
    <property type="project" value="InterPro"/>
</dbReference>
<evidence type="ECO:0000256" key="8">
    <source>
        <dbReference type="ARBA" id="ARBA00023054"/>
    </source>
</evidence>
<dbReference type="GO" id="GO:0031514">
    <property type="term" value="C:motile cilium"/>
    <property type="evidence" value="ECO:0007669"/>
    <property type="project" value="UniProtKB-SubCell"/>
</dbReference>
<dbReference type="PROSITE" id="PS50240">
    <property type="entry name" value="TRYPSIN_DOM"/>
    <property type="match status" value="1"/>
</dbReference>
<evidence type="ECO:0000256" key="10">
    <source>
        <dbReference type="ARBA" id="ARBA00023157"/>
    </source>
</evidence>
<evidence type="ECO:0000259" key="18">
    <source>
        <dbReference type="PROSITE" id="PS50240"/>
    </source>
</evidence>
<dbReference type="GO" id="GO:0005874">
    <property type="term" value="C:microtubule"/>
    <property type="evidence" value="ECO:0007669"/>
    <property type="project" value="UniProtKB-KW"/>
</dbReference>
<evidence type="ECO:0000256" key="5">
    <source>
        <dbReference type="ARBA" id="ARBA00022490"/>
    </source>
</evidence>
<keyword evidence="10" id="KW-1015">Disulfide bond</keyword>
<keyword evidence="17" id="KW-0732">Signal</keyword>
<dbReference type="PROSITE" id="PS00134">
    <property type="entry name" value="TRYPSIN_HIS"/>
    <property type="match status" value="1"/>
</dbReference>
<dbReference type="GO" id="GO:0004252">
    <property type="term" value="F:serine-type endopeptidase activity"/>
    <property type="evidence" value="ECO:0007669"/>
    <property type="project" value="InterPro"/>
</dbReference>
<evidence type="ECO:0000256" key="7">
    <source>
        <dbReference type="ARBA" id="ARBA00022846"/>
    </source>
</evidence>
<evidence type="ECO:0000256" key="6">
    <source>
        <dbReference type="ARBA" id="ARBA00022701"/>
    </source>
</evidence>
<dbReference type="InterPro" id="IPR043504">
    <property type="entry name" value="Peptidase_S1_PA_chymotrypsin"/>
</dbReference>
<comment type="subcellular location">
    <subcellularLocation>
        <location evidence="1">Cell projection</location>
        <location evidence="1">Cilium</location>
        <location evidence="1">Flagellum</location>
    </subcellularLocation>
    <subcellularLocation>
        <location evidence="2">Cytoplasm</location>
        <location evidence="2">Cytoskeleton</location>
    </subcellularLocation>
</comment>
<keyword evidence="5" id="KW-0963">Cytoplasm</keyword>
<comment type="caution">
    <text evidence="19">The sequence shown here is derived from an EMBL/GenBank/DDBJ whole genome shotgun (WGS) entry which is preliminary data.</text>
</comment>
<dbReference type="GO" id="GO:0008017">
    <property type="term" value="F:microtubule binding"/>
    <property type="evidence" value="ECO:0007669"/>
    <property type="project" value="InterPro"/>
</dbReference>
<evidence type="ECO:0000256" key="15">
    <source>
        <dbReference type="SAM" id="Coils"/>
    </source>
</evidence>
<keyword evidence="6" id="KW-0493">Microtubule</keyword>
<feature type="region of interest" description="Disordered" evidence="16">
    <location>
        <begin position="454"/>
        <end position="489"/>
    </location>
</feature>
<dbReference type="PANTHER" id="PTHR31543:SF0">
    <property type="entry name" value="DYNEIN REGULATORY COMPLEX SUBUNIT 4"/>
    <property type="match status" value="1"/>
</dbReference>
<feature type="chain" id="PRO_5035471680" description="Dynein regulatory complex subunit 4" evidence="17">
    <location>
        <begin position="19"/>
        <end position="803"/>
    </location>
</feature>